<dbReference type="PROSITE" id="PS51257">
    <property type="entry name" value="PROKAR_LIPOPROTEIN"/>
    <property type="match status" value="1"/>
</dbReference>
<gene>
    <name evidence="1" type="ORF">METZ01_LOCUS226359</name>
</gene>
<protein>
    <submittedName>
        <fullName evidence="1">Uncharacterized protein</fullName>
    </submittedName>
</protein>
<name>A0A382GFJ6_9ZZZZ</name>
<accession>A0A382GFJ6</accession>
<evidence type="ECO:0000313" key="1">
    <source>
        <dbReference type="EMBL" id="SVB73505.1"/>
    </source>
</evidence>
<sequence>MRMQVTGAAFLIVACIQPVDSCGQELADYDYENLSLRGITFEAGHVYASNIEDAHIVGVRLDLGFLGPGF</sequence>
<proteinExistence type="predicted"/>
<dbReference type="EMBL" id="UINC01055058">
    <property type="protein sequence ID" value="SVB73505.1"/>
    <property type="molecule type" value="Genomic_DNA"/>
</dbReference>
<dbReference type="AlphaFoldDB" id="A0A382GFJ6"/>
<feature type="non-terminal residue" evidence="1">
    <location>
        <position position="70"/>
    </location>
</feature>
<organism evidence="1">
    <name type="scientific">marine metagenome</name>
    <dbReference type="NCBI Taxonomy" id="408172"/>
    <lineage>
        <taxon>unclassified sequences</taxon>
        <taxon>metagenomes</taxon>
        <taxon>ecological metagenomes</taxon>
    </lineage>
</organism>
<reference evidence="1" key="1">
    <citation type="submission" date="2018-05" db="EMBL/GenBank/DDBJ databases">
        <authorList>
            <person name="Lanie J.A."/>
            <person name="Ng W.-L."/>
            <person name="Kazmierczak K.M."/>
            <person name="Andrzejewski T.M."/>
            <person name="Davidsen T.M."/>
            <person name="Wayne K.J."/>
            <person name="Tettelin H."/>
            <person name="Glass J.I."/>
            <person name="Rusch D."/>
            <person name="Podicherti R."/>
            <person name="Tsui H.-C.T."/>
            <person name="Winkler M.E."/>
        </authorList>
    </citation>
    <scope>NUCLEOTIDE SEQUENCE</scope>
</reference>